<dbReference type="AlphaFoldDB" id="G9EMP4"/>
<keyword evidence="5" id="KW-1185">Reference proteome</keyword>
<protein>
    <recommendedName>
        <fullName evidence="3">LidA long coiled-coil domain-containing protein</fullName>
    </recommendedName>
</protein>
<dbReference type="STRING" id="658187.LDG_6514"/>
<dbReference type="InterPro" id="IPR041463">
    <property type="entry name" value="LidA_long_CC"/>
</dbReference>
<sequence length="588" mass="65616">MSLDKIPTENQQLFSPTPSTSPELNEWLDSAIAAKAGQMRFDPPSDEIDFDPNSPINISRFGFKNPGDLKVFLLSPAGEAKIGEMGAKLAEEKAVEDQQRLNNQEEARMHSLIKIHLLLWLMEKEAHADSLLREHIDEFNQKAINQSKPAPQSTQAAPKANKELQQAMASYEAAIRQYQEEHNNLAKNEEALDERLASLEQQQTALTTKYNVYNASLAEFAQESDEYEALKPEDLDTLIEDLENHIHAQTETITTLLESGDPADEEEARQLLNKQNALNLQVASLKDLRSTRQEENAKKFFNADGIQVPSQKDASFITNHDQKIVKKDGEYYLLKADQNIDELSDADKEDAKEGFKSAQHELMTVQKAVQHTHKLEKSFFATQIIEVTAQKEQNTAERMTLENQIKLMQSVRATLAQPNAGLEKDAQAMPTPTMSGKMIAVPAPPKSAITFANSLGPIFGKLFPMTKDKLSKHVDEHAKDHKLSPKDIKELKEFLKKAMALLGLGTIPSLAPLPQTTMESLLKNMARFGADPYKPGLTPIQSPMQTPKPSPMQPPMDSPTPKSTTMPKPEPEPEQRFNPTPLGTKPYS</sequence>
<proteinExistence type="predicted"/>
<dbReference type="HOGENOM" id="CLU_463658_0_0_6"/>
<dbReference type="OrthoDB" id="5652472at2"/>
<evidence type="ECO:0000313" key="4">
    <source>
        <dbReference type="EMBL" id="EHL31438.1"/>
    </source>
</evidence>
<accession>G9EMP4</accession>
<dbReference type="eggNOG" id="COG1196">
    <property type="taxonomic scope" value="Bacteria"/>
</dbReference>
<feature type="domain" description="LidA long coiled-coil" evidence="3">
    <location>
        <begin position="231"/>
        <end position="406"/>
    </location>
</feature>
<evidence type="ECO:0000256" key="2">
    <source>
        <dbReference type="SAM" id="MobiDB-lite"/>
    </source>
</evidence>
<dbReference type="RefSeq" id="WP_006870442.1">
    <property type="nucleotide sequence ID" value="NZ_JH413814.1"/>
</dbReference>
<dbReference type="Proteomes" id="UP000002770">
    <property type="component" value="Unassembled WGS sequence"/>
</dbReference>
<evidence type="ECO:0000259" key="3">
    <source>
        <dbReference type="Pfam" id="PF18641"/>
    </source>
</evidence>
<evidence type="ECO:0000256" key="1">
    <source>
        <dbReference type="SAM" id="Coils"/>
    </source>
</evidence>
<dbReference type="Gene3D" id="3.30.450.390">
    <property type="match status" value="2"/>
</dbReference>
<feature type="compositionally biased region" description="Pro residues" evidence="2">
    <location>
        <begin position="546"/>
        <end position="558"/>
    </location>
</feature>
<dbReference type="InParanoid" id="G9EMP4"/>
<evidence type="ECO:0000313" key="5">
    <source>
        <dbReference type="Proteomes" id="UP000002770"/>
    </source>
</evidence>
<feature type="region of interest" description="Disordered" evidence="2">
    <location>
        <begin position="1"/>
        <end position="24"/>
    </location>
</feature>
<feature type="coiled-coil region" evidence="1">
    <location>
        <begin position="161"/>
        <end position="209"/>
    </location>
</feature>
<feature type="region of interest" description="Disordered" evidence="2">
    <location>
        <begin position="532"/>
        <end position="588"/>
    </location>
</feature>
<feature type="compositionally biased region" description="Polar residues" evidence="2">
    <location>
        <begin position="8"/>
        <end position="23"/>
    </location>
</feature>
<gene>
    <name evidence="4" type="ORF">LDG_6514</name>
</gene>
<reference evidence="4 5" key="1">
    <citation type="journal article" date="2011" name="BMC Genomics">
        <title>Insight into cross-talk between intra-amoebal pathogens.</title>
        <authorList>
            <person name="Gimenez G."/>
            <person name="Bertelli C."/>
            <person name="Moliner C."/>
            <person name="Robert C."/>
            <person name="Raoult D."/>
            <person name="Fournier P.E."/>
            <person name="Greub G."/>
        </authorList>
    </citation>
    <scope>NUCLEOTIDE SEQUENCE [LARGE SCALE GENOMIC DNA]</scope>
    <source>
        <strain evidence="4 5">LLAP12</strain>
    </source>
</reference>
<keyword evidence="1" id="KW-0175">Coiled coil</keyword>
<dbReference type="EMBL" id="JH413814">
    <property type="protein sequence ID" value="EHL31438.1"/>
    <property type="molecule type" value="Genomic_DNA"/>
</dbReference>
<organism evidence="4 5">
    <name type="scientific">Legionella drancourtii LLAP12</name>
    <dbReference type="NCBI Taxonomy" id="658187"/>
    <lineage>
        <taxon>Bacteria</taxon>
        <taxon>Pseudomonadati</taxon>
        <taxon>Pseudomonadota</taxon>
        <taxon>Gammaproteobacteria</taxon>
        <taxon>Legionellales</taxon>
        <taxon>Legionellaceae</taxon>
        <taxon>Legionella</taxon>
    </lineage>
</organism>
<dbReference type="Pfam" id="PF18641">
    <property type="entry name" value="LidA_Long_CC"/>
    <property type="match status" value="1"/>
</dbReference>
<name>G9EMP4_9GAMM</name>